<accession>A0ABZ1H140</accession>
<proteinExistence type="predicted"/>
<evidence type="ECO:0000256" key="1">
    <source>
        <dbReference type="SAM" id="MobiDB-lite"/>
    </source>
</evidence>
<organism evidence="2 3">
    <name type="scientific">Streptomyces phaeochromogenes</name>
    <dbReference type="NCBI Taxonomy" id="1923"/>
    <lineage>
        <taxon>Bacteria</taxon>
        <taxon>Bacillati</taxon>
        <taxon>Actinomycetota</taxon>
        <taxon>Actinomycetes</taxon>
        <taxon>Kitasatosporales</taxon>
        <taxon>Streptomycetaceae</taxon>
        <taxon>Streptomyces</taxon>
        <taxon>Streptomyces phaeochromogenes group</taxon>
    </lineage>
</organism>
<gene>
    <name evidence="2" type="ORF">OHB35_01445</name>
</gene>
<dbReference type="Proteomes" id="UP001340816">
    <property type="component" value="Chromosome"/>
</dbReference>
<evidence type="ECO:0000313" key="2">
    <source>
        <dbReference type="EMBL" id="WSD11979.1"/>
    </source>
</evidence>
<dbReference type="RefSeq" id="WP_326757521.1">
    <property type="nucleotide sequence ID" value="NZ_CP109135.1"/>
</dbReference>
<dbReference type="EMBL" id="CP109135">
    <property type="protein sequence ID" value="WSD11979.1"/>
    <property type="molecule type" value="Genomic_DNA"/>
</dbReference>
<feature type="region of interest" description="Disordered" evidence="1">
    <location>
        <begin position="235"/>
        <end position="263"/>
    </location>
</feature>
<sequence length="263" mass="28802">MIALAQALGSVRRTQQAEAAFTSAEELSERISTVVRKPRHEPAELHCWVAGVYSLNYLRDLFVSAGRKEAAERLFDRCNGFGRNMPDAAIELGFAEAGRAQEAQGLDREGKAMALLARGLHEVRRRNESAYCAAEALRLGHGSYREIKWPGWGWSSTAEPGSNDPTAYRHNDIPPSSKPIAGPLTTGSYAGDLIVGYLAIKALGPFLEAFATKLGEQFGESTGRAISRLALRRRPRTTDQVEVESSEAKTTVILPDPFTDDER</sequence>
<protein>
    <submittedName>
        <fullName evidence="2">Uncharacterized protein</fullName>
    </submittedName>
</protein>
<evidence type="ECO:0000313" key="3">
    <source>
        <dbReference type="Proteomes" id="UP001340816"/>
    </source>
</evidence>
<name>A0ABZ1H140_STRPH</name>
<reference evidence="2 3" key="1">
    <citation type="submission" date="2022-10" db="EMBL/GenBank/DDBJ databases">
        <title>The complete genomes of actinobacterial strains from the NBC collection.</title>
        <authorList>
            <person name="Joergensen T.S."/>
            <person name="Alvarez Arevalo M."/>
            <person name="Sterndorff E.B."/>
            <person name="Faurdal D."/>
            <person name="Vuksanovic O."/>
            <person name="Mourched A.-S."/>
            <person name="Charusanti P."/>
            <person name="Shaw S."/>
            <person name="Blin K."/>
            <person name="Weber T."/>
        </authorList>
    </citation>
    <scope>NUCLEOTIDE SEQUENCE [LARGE SCALE GENOMIC DNA]</scope>
    <source>
        <strain evidence="2 3">NBC 01752</strain>
    </source>
</reference>
<keyword evidence="3" id="KW-1185">Reference proteome</keyword>